<dbReference type="InterPro" id="IPR036397">
    <property type="entry name" value="RNaseH_sf"/>
</dbReference>
<dbReference type="SUPFAM" id="SSF53098">
    <property type="entry name" value="Ribonuclease H-like"/>
    <property type="match status" value="1"/>
</dbReference>
<dbReference type="PANTHER" id="PTHR30231:SF37">
    <property type="entry name" value="EXODEOXYRIBONUCLEASE 10"/>
    <property type="match status" value="1"/>
</dbReference>
<dbReference type="InterPro" id="IPR013520">
    <property type="entry name" value="Ribonucl_H"/>
</dbReference>
<evidence type="ECO:0000313" key="2">
    <source>
        <dbReference type="EMBL" id="MBQ0934873.1"/>
    </source>
</evidence>
<keyword evidence="2" id="KW-0540">Nuclease</keyword>
<comment type="caution">
    <text evidence="2">The sequence shown here is derived from an EMBL/GenBank/DDBJ whole genome shotgun (WGS) entry which is preliminary data.</text>
</comment>
<dbReference type="EMBL" id="JAGQDG010000002">
    <property type="protein sequence ID" value="MBQ0934873.1"/>
    <property type="molecule type" value="Genomic_DNA"/>
</dbReference>
<organism evidence="2 3">
    <name type="scientific">Ideonella paludis</name>
    <dbReference type="NCBI Taxonomy" id="1233411"/>
    <lineage>
        <taxon>Bacteria</taxon>
        <taxon>Pseudomonadati</taxon>
        <taxon>Pseudomonadota</taxon>
        <taxon>Betaproteobacteria</taxon>
        <taxon>Burkholderiales</taxon>
        <taxon>Sphaerotilaceae</taxon>
        <taxon>Ideonella</taxon>
    </lineage>
</organism>
<reference evidence="2 3" key="1">
    <citation type="submission" date="2021-04" db="EMBL/GenBank/DDBJ databases">
        <title>The genome sequence of type strain Ideonella paludis KCTC 32238.</title>
        <authorList>
            <person name="Liu Y."/>
        </authorList>
    </citation>
    <scope>NUCLEOTIDE SEQUENCE [LARGE SCALE GENOMIC DNA]</scope>
    <source>
        <strain evidence="2 3">KCTC 32238</strain>
    </source>
</reference>
<gene>
    <name evidence="2" type="ORF">KAK11_05995</name>
</gene>
<dbReference type="RefSeq" id="WP_210807247.1">
    <property type="nucleotide sequence ID" value="NZ_JAGQDG010000002.1"/>
</dbReference>
<dbReference type="Pfam" id="PF00929">
    <property type="entry name" value="RNase_T"/>
    <property type="match status" value="1"/>
</dbReference>
<dbReference type="InterPro" id="IPR012337">
    <property type="entry name" value="RNaseH-like_sf"/>
</dbReference>
<dbReference type="SMART" id="SM00479">
    <property type="entry name" value="EXOIII"/>
    <property type="match status" value="1"/>
</dbReference>
<evidence type="ECO:0000313" key="3">
    <source>
        <dbReference type="Proteomes" id="UP000672097"/>
    </source>
</evidence>
<protein>
    <submittedName>
        <fullName evidence="2">3'-5' exonuclease</fullName>
    </submittedName>
</protein>
<dbReference type="CDD" id="cd06127">
    <property type="entry name" value="DEDDh"/>
    <property type="match status" value="1"/>
</dbReference>
<keyword evidence="2" id="KW-0269">Exonuclease</keyword>
<dbReference type="GO" id="GO:0004527">
    <property type="term" value="F:exonuclease activity"/>
    <property type="evidence" value="ECO:0007669"/>
    <property type="project" value="UniProtKB-KW"/>
</dbReference>
<keyword evidence="2" id="KW-0378">Hydrolase</keyword>
<feature type="domain" description="Exonuclease" evidence="1">
    <location>
        <begin position="6"/>
        <end position="175"/>
    </location>
</feature>
<dbReference type="Proteomes" id="UP000672097">
    <property type="component" value="Unassembled WGS sequence"/>
</dbReference>
<keyword evidence="3" id="KW-1185">Reference proteome</keyword>
<evidence type="ECO:0000259" key="1">
    <source>
        <dbReference type="SMART" id="SM00479"/>
    </source>
</evidence>
<name>A0ABS5DUP9_9BURK</name>
<sequence length="234" mass="25704">MPRTDTIAVIDFETTGMGPAQGARATEIAAVLVRDGQIVDRFQSLMKTDAWIPPFIEQLTGISNAMMQSGPPAEDVMRELDGFTRGIPIVAHNASFDRGFWLAERARAGLEPDPAHEFACTVLLSRRLYPEAPSHKLSALGEWCGLKRDGQAHRAMSDADVTAQLLIRLQRDITERFAKHMGPLAADHALLNELQKANKAHLEKCVAQHMAKRQAKLALEPAADLISQPPLQCP</sequence>
<dbReference type="PANTHER" id="PTHR30231">
    <property type="entry name" value="DNA POLYMERASE III SUBUNIT EPSILON"/>
    <property type="match status" value="1"/>
</dbReference>
<accession>A0ABS5DUP9</accession>
<dbReference type="Gene3D" id="3.30.420.10">
    <property type="entry name" value="Ribonuclease H-like superfamily/Ribonuclease H"/>
    <property type="match status" value="1"/>
</dbReference>
<proteinExistence type="predicted"/>